<keyword evidence="7 10" id="KW-0626">Porin</keyword>
<evidence type="ECO:0000256" key="1">
    <source>
        <dbReference type="ARBA" id="ARBA00009521"/>
    </source>
</evidence>
<dbReference type="InterPro" id="IPR003684">
    <property type="entry name" value="Porin_alphabac"/>
</dbReference>
<evidence type="ECO:0000313" key="12">
    <source>
        <dbReference type="Proteomes" id="UP001274321"/>
    </source>
</evidence>
<comment type="caution">
    <text evidence="11">The sequence shown here is derived from an EMBL/GenBank/DDBJ whole genome shotgun (WGS) entry which is preliminary data.</text>
</comment>
<sequence length="399" mass="43449">MINYKSLIIGAGLASVAVSGSFAADLPMAEPVEYVKVCDTYGKGYFYIPGTDTCLKIGGLVRMDSKWEEDGATDDEEGDDFYTDVRGRLQVDARSETEWGTLRSFIEFEGRSDSNGGYDDGASSVNVRQAFVQFAGFTAGRLSRSLYDFVPYKTIGDLFSDEQVNTFAYTASLGGGFEFNIGMEDKYFRARPFDLDDGESDLDQVWPNGIASLVVKQAWGDAKISAAVQDNEGDGFEGIEDSIGWAVQAGLSVNLPTEAKGSKVWVQAAYTEGATSYIGGEDFSGNFRNDPDFGGGLLRDQDENGENVEAFSVGGGVAYFWNKSINSHVSVIYSDFDRSDATAIPDFNVLFVEASTFWSPVSNLELGLALQYQNLEIEGVDLGEDEDQFAGVLRVARTF</sequence>
<proteinExistence type="inferred from homology"/>
<comment type="subcellular location">
    <subcellularLocation>
        <location evidence="10">Cell outer membrane</location>
        <topology evidence="10">Multi-pass membrane protein</topology>
    </subcellularLocation>
</comment>
<keyword evidence="5 10" id="KW-0732">Signal</keyword>
<evidence type="ECO:0000256" key="5">
    <source>
        <dbReference type="ARBA" id="ARBA00022729"/>
    </source>
</evidence>
<keyword evidence="4 10" id="KW-0812">Transmembrane</keyword>
<evidence type="ECO:0000256" key="8">
    <source>
        <dbReference type="ARBA" id="ARBA00023136"/>
    </source>
</evidence>
<evidence type="ECO:0000256" key="2">
    <source>
        <dbReference type="ARBA" id="ARBA00022448"/>
    </source>
</evidence>
<accession>A0ABU4RQH6</accession>
<dbReference type="EMBL" id="JAXAFJ010000009">
    <property type="protein sequence ID" value="MDX6807096.1"/>
    <property type="molecule type" value="Genomic_DNA"/>
</dbReference>
<reference evidence="11 12" key="1">
    <citation type="submission" date="2023-11" db="EMBL/GenBank/DDBJ databases">
        <authorList>
            <person name="Bao R."/>
        </authorList>
    </citation>
    <scope>NUCLEOTIDE SEQUENCE [LARGE SCALE GENOMIC DNA]</scope>
    <source>
        <strain evidence="11 12">PJ23</strain>
    </source>
</reference>
<evidence type="ECO:0000256" key="9">
    <source>
        <dbReference type="ARBA" id="ARBA00023237"/>
    </source>
</evidence>
<feature type="signal peptide" evidence="10">
    <location>
        <begin position="1"/>
        <end position="23"/>
    </location>
</feature>
<keyword evidence="8 10" id="KW-0472">Membrane</keyword>
<keyword evidence="2 10" id="KW-0813">Transport</keyword>
<evidence type="ECO:0000256" key="6">
    <source>
        <dbReference type="ARBA" id="ARBA00023065"/>
    </source>
</evidence>
<comment type="domain">
    <text evidence="10">Consists of 16-stranded beta-barrel sheets, with large surface-exposed loops, that form a transmembrane pore at the center of each barrel. The pore is partially ocluded by a peptide loop that folds into the pore lumen.</text>
</comment>
<feature type="chain" id="PRO_5044962942" description="Porin" evidence="10">
    <location>
        <begin position="24"/>
        <end position="399"/>
    </location>
</feature>
<evidence type="ECO:0000256" key="10">
    <source>
        <dbReference type="RuleBase" id="RU364005"/>
    </source>
</evidence>
<evidence type="ECO:0000256" key="4">
    <source>
        <dbReference type="ARBA" id="ARBA00022692"/>
    </source>
</evidence>
<evidence type="ECO:0000313" key="11">
    <source>
        <dbReference type="EMBL" id="MDX6807096.1"/>
    </source>
</evidence>
<dbReference type="Pfam" id="PF02530">
    <property type="entry name" value="Porin_2"/>
    <property type="match status" value="1"/>
</dbReference>
<keyword evidence="3 10" id="KW-1134">Transmembrane beta strand</keyword>
<evidence type="ECO:0000256" key="3">
    <source>
        <dbReference type="ARBA" id="ARBA00022452"/>
    </source>
</evidence>
<dbReference type="RefSeq" id="WP_319845220.1">
    <property type="nucleotide sequence ID" value="NZ_JAXAFJ010000009.1"/>
</dbReference>
<gene>
    <name evidence="11" type="ORF">SCD90_13570</name>
</gene>
<comment type="similarity">
    <text evidence="1 10">Belongs to the alphaproteobacteria porin family.</text>
</comment>
<keyword evidence="9 10" id="KW-0998">Cell outer membrane</keyword>
<name>A0ABU4RQH6_9HYPH</name>
<organism evidence="11 12">
    <name type="scientific">Terrihabitans rhizophilus</name>
    <dbReference type="NCBI Taxonomy" id="3092662"/>
    <lineage>
        <taxon>Bacteria</taxon>
        <taxon>Pseudomonadati</taxon>
        <taxon>Pseudomonadota</taxon>
        <taxon>Alphaproteobacteria</taxon>
        <taxon>Hyphomicrobiales</taxon>
        <taxon>Terrihabitans</taxon>
    </lineage>
</organism>
<comment type="function">
    <text evidence="10">Forms passive diffusion pores that allow small molecular weight hydrophilic materials across the outer membrane.</text>
</comment>
<protein>
    <recommendedName>
        <fullName evidence="10">Porin</fullName>
    </recommendedName>
</protein>
<keyword evidence="12" id="KW-1185">Reference proteome</keyword>
<dbReference type="Proteomes" id="UP001274321">
    <property type="component" value="Unassembled WGS sequence"/>
</dbReference>
<keyword evidence="6 10" id="KW-0406">Ion transport</keyword>
<dbReference type="SUPFAM" id="SSF56935">
    <property type="entry name" value="Porins"/>
    <property type="match status" value="1"/>
</dbReference>
<evidence type="ECO:0000256" key="7">
    <source>
        <dbReference type="ARBA" id="ARBA00023114"/>
    </source>
</evidence>